<evidence type="ECO:0000313" key="1">
    <source>
        <dbReference type="EMBL" id="KAH1072707.1"/>
    </source>
</evidence>
<gene>
    <name evidence="1" type="ORF">J1N35_025035</name>
</gene>
<dbReference type="Proteomes" id="UP000828251">
    <property type="component" value="Unassembled WGS sequence"/>
</dbReference>
<proteinExistence type="predicted"/>
<reference evidence="1 2" key="1">
    <citation type="journal article" date="2021" name="Plant Biotechnol. J.">
        <title>Multi-omics assisted identification of the key and species-specific regulatory components of drought-tolerant mechanisms in Gossypium stocksii.</title>
        <authorList>
            <person name="Yu D."/>
            <person name="Ke L."/>
            <person name="Zhang D."/>
            <person name="Wu Y."/>
            <person name="Sun Y."/>
            <person name="Mei J."/>
            <person name="Sun J."/>
            <person name="Sun Y."/>
        </authorList>
    </citation>
    <scope>NUCLEOTIDE SEQUENCE [LARGE SCALE GENOMIC DNA]</scope>
    <source>
        <strain evidence="2">cv. E1</strain>
        <tissue evidence="1">Leaf</tissue>
    </source>
</reference>
<feature type="non-terminal residue" evidence="1">
    <location>
        <position position="1"/>
    </location>
</feature>
<organism evidence="1 2">
    <name type="scientific">Gossypium stocksii</name>
    <dbReference type="NCBI Taxonomy" id="47602"/>
    <lineage>
        <taxon>Eukaryota</taxon>
        <taxon>Viridiplantae</taxon>
        <taxon>Streptophyta</taxon>
        <taxon>Embryophyta</taxon>
        <taxon>Tracheophyta</taxon>
        <taxon>Spermatophyta</taxon>
        <taxon>Magnoliopsida</taxon>
        <taxon>eudicotyledons</taxon>
        <taxon>Gunneridae</taxon>
        <taxon>Pentapetalae</taxon>
        <taxon>rosids</taxon>
        <taxon>malvids</taxon>
        <taxon>Malvales</taxon>
        <taxon>Malvaceae</taxon>
        <taxon>Malvoideae</taxon>
        <taxon>Gossypium</taxon>
    </lineage>
</organism>
<accession>A0A9D3ZWS4</accession>
<keyword evidence="2" id="KW-1185">Reference proteome</keyword>
<protein>
    <submittedName>
        <fullName evidence="1">Uncharacterized protein</fullName>
    </submittedName>
</protein>
<dbReference type="EMBL" id="JAIQCV010000008">
    <property type="protein sequence ID" value="KAH1072707.1"/>
    <property type="molecule type" value="Genomic_DNA"/>
</dbReference>
<comment type="caution">
    <text evidence="1">The sequence shown here is derived from an EMBL/GenBank/DDBJ whole genome shotgun (WGS) entry which is preliminary data.</text>
</comment>
<evidence type="ECO:0000313" key="2">
    <source>
        <dbReference type="Proteomes" id="UP000828251"/>
    </source>
</evidence>
<sequence length="148" mass="16751">GLISPYRPYSRPTVIWDDPRDPRANFKILGPHAQIGLARVDLTAWPQNLHTHVDCPCGPTRSCGPHVQFGLARVAHMGTSWPFHDYVLRTTLPSSIIQPYHHTRPTTQPTTCPCGIDRFIFQLSLNLIFLHFEYTPGTDSQQTSPQDH</sequence>
<name>A0A9D3ZWS4_9ROSI</name>
<dbReference type="AlphaFoldDB" id="A0A9D3ZWS4"/>